<keyword evidence="2" id="KW-1003">Cell membrane</keyword>
<sequence length="302" mass="31498">MTAAIMLGAGVGLGLAMLAAYAFPARPTLAQAFAALHPRTIGLTIYSRSFVAPEDPGSMAILGRPFAPLLERFGLPRAKVRADLGICGRDPRRHLAEQAAMALLGFLLPPALVALVTLGGTPIGWQFPVWASLILGVLGVFVPDLALASEAVKRRAELREAVSEMLDLVVISLAGGAGVEQALRDATDEADGWAQAALRQAVEAAHLRRVPPWQTIGELGETTGLTALSELSAALAMAGSEGARIRSTLSARSSALMTHQLAEAEAAAASATERMVLPLVCLLGGFMIFLIFPAFATILGAF</sequence>
<evidence type="ECO:0000256" key="5">
    <source>
        <dbReference type="ARBA" id="ARBA00023136"/>
    </source>
</evidence>
<organism evidence="8">
    <name type="scientific">Actinoplanes campanulatus</name>
    <dbReference type="NCBI Taxonomy" id="113559"/>
    <lineage>
        <taxon>Bacteria</taxon>
        <taxon>Bacillati</taxon>
        <taxon>Actinomycetota</taxon>
        <taxon>Actinomycetes</taxon>
        <taxon>Micromonosporales</taxon>
        <taxon>Micromonosporaceae</taxon>
        <taxon>Actinoplanes</taxon>
    </lineage>
</organism>
<feature type="transmembrane region" description="Helical" evidence="6">
    <location>
        <begin position="127"/>
        <end position="147"/>
    </location>
</feature>
<reference evidence="8" key="1">
    <citation type="submission" date="2021-01" db="EMBL/GenBank/DDBJ databases">
        <title>Whole genome shotgun sequence of Actinoplanes capillaceus NBRC 16408.</title>
        <authorList>
            <person name="Komaki H."/>
            <person name="Tamura T."/>
        </authorList>
    </citation>
    <scope>NUCLEOTIDE SEQUENCE [LARGE SCALE GENOMIC DNA]</scope>
    <source>
        <strain evidence="8">NBRC 16408</strain>
    </source>
</reference>
<feature type="transmembrane region" description="Helical" evidence="6">
    <location>
        <begin position="6"/>
        <end position="23"/>
    </location>
</feature>
<keyword evidence="5 6" id="KW-0472">Membrane</keyword>
<dbReference type="EMBL" id="BOMF01000139">
    <property type="protein sequence ID" value="GID50073.1"/>
    <property type="molecule type" value="Genomic_DNA"/>
</dbReference>
<comment type="subcellular location">
    <subcellularLocation>
        <location evidence="1">Cell membrane</location>
        <topology evidence="1">Multi-pass membrane protein</topology>
    </subcellularLocation>
</comment>
<dbReference type="PANTHER" id="PTHR35007:SF1">
    <property type="entry name" value="PILUS ASSEMBLY PROTEIN"/>
    <property type="match status" value="1"/>
</dbReference>
<dbReference type="RefSeq" id="WP_204300142.1">
    <property type="nucleotide sequence ID" value="NZ_BAAAGQ010000017.1"/>
</dbReference>
<evidence type="ECO:0000259" key="7">
    <source>
        <dbReference type="Pfam" id="PF00482"/>
    </source>
</evidence>
<proteinExistence type="predicted"/>
<protein>
    <recommendedName>
        <fullName evidence="7">Type II secretion system protein GspF domain-containing protein</fullName>
    </recommendedName>
</protein>
<feature type="transmembrane region" description="Helical" evidence="6">
    <location>
        <begin position="99"/>
        <end position="121"/>
    </location>
</feature>
<accession>A0ABQ3WV86</accession>
<evidence type="ECO:0000256" key="2">
    <source>
        <dbReference type="ARBA" id="ARBA00022475"/>
    </source>
</evidence>
<evidence type="ECO:0000313" key="8">
    <source>
        <dbReference type="EMBL" id="GID50073.1"/>
    </source>
</evidence>
<keyword evidence="3 6" id="KW-0812">Transmembrane</keyword>
<evidence type="ECO:0000256" key="1">
    <source>
        <dbReference type="ARBA" id="ARBA00004651"/>
    </source>
</evidence>
<feature type="domain" description="Type II secretion system protein GspF" evidence="7">
    <location>
        <begin position="166"/>
        <end position="293"/>
    </location>
</feature>
<evidence type="ECO:0000256" key="6">
    <source>
        <dbReference type="SAM" id="Phobius"/>
    </source>
</evidence>
<comment type="caution">
    <text evidence="8">The sequence shown here is derived from an EMBL/GenBank/DDBJ whole genome shotgun (WGS) entry which is preliminary data.</text>
</comment>
<dbReference type="PANTHER" id="PTHR35007">
    <property type="entry name" value="INTEGRAL MEMBRANE PROTEIN-RELATED"/>
    <property type="match status" value="1"/>
</dbReference>
<evidence type="ECO:0000256" key="4">
    <source>
        <dbReference type="ARBA" id="ARBA00022989"/>
    </source>
</evidence>
<name>A0ABQ3WV86_9ACTN</name>
<evidence type="ECO:0000256" key="3">
    <source>
        <dbReference type="ARBA" id="ARBA00022692"/>
    </source>
</evidence>
<keyword evidence="4 6" id="KW-1133">Transmembrane helix</keyword>
<dbReference type="Pfam" id="PF00482">
    <property type="entry name" value="T2SSF"/>
    <property type="match status" value="1"/>
</dbReference>
<dbReference type="InterPro" id="IPR018076">
    <property type="entry name" value="T2SS_GspF_dom"/>
</dbReference>
<feature type="transmembrane region" description="Helical" evidence="6">
    <location>
        <begin position="276"/>
        <end position="299"/>
    </location>
</feature>
<gene>
    <name evidence="8" type="ORF">Aca07nite_73480</name>
</gene>